<dbReference type="SMART" id="SM00612">
    <property type="entry name" value="Kelch"/>
    <property type="match status" value="1"/>
</dbReference>
<dbReference type="InterPro" id="IPR011043">
    <property type="entry name" value="Gal_Oxase/kelch_b-propeller"/>
</dbReference>
<evidence type="ECO:0000313" key="3">
    <source>
        <dbReference type="Proteomes" id="UP000240739"/>
    </source>
</evidence>
<keyword evidence="3" id="KW-1185">Reference proteome</keyword>
<dbReference type="SUPFAM" id="SSF50965">
    <property type="entry name" value="Galactose oxidase, central domain"/>
    <property type="match status" value="1"/>
</dbReference>
<sequence>MFPRLRWVKPSATSRSDRRGSDPLMQAVGRFGGVPTVQGACCMSIRRAVTVALAWATAMTLLPGGVAGAQAPPPTVEQVASMEHGRKQGENHQVELRLVPLSANSTLSPGGMFAFGHREPLVYRLPADGEPDAWERLGGVQLGVYKTLFPHRYGYALAELPGGKALIVGGRAVALAEQRESFTTVERCPDADPNPFISDFKCPLVDVALPGDSAGVAEPLDAGDPDGVAPRFAANAPLFFDGNDLQAIEPYVDGNGKTVNRFEGATATALADGRVLVVGGKVADVTQGGTMPTTAQTTATTKVEIYDPANEQWTPAAPLNTARAGHSATLLADGRVLVVGGAADTDKTTEIYTPADQPSEPGSWAAGTPSNVVNGTLSRAARLSDGRVMVVRKGGAEHSELYTPEPGAGGSWVRIAHFKPPFNSDNPAANTFPLFDAPPESVVALPGGKAFSFGNIFPKIYSETQATKDAQREDAARPDKTTFGGRIWTPTDLSPGKDFDAPYYQPPATENSPNPQPRVYGQGGNAGMAKLADGRIMVAGGKESDRPGPGKSLFQVSIAMLIKSADAPVATLTAPASGTTVGKDSTVASSFTCEAKGADLANPGGCTMKITPPTGGGPAVTISTSGDAVPTSFPGTYSMVVTALDEAGLEGTATGTYTVADKPTGTITAPSAGLVAARNATIAADFSCSYFAAPVPDSGTESCVAKVTSPLNVVTDIADGDNVPTDAIGTYTVTVTATDKIGQTATKTSTYLISSGPGVDITSPAVDAKLSVGASLTAEFACTASAKPLTSCVASLTVPGGQPVPITSGSPLPTDKVGTYQLVLSASDELGDTNSVSRSYEVLAPPTATIDHAPDGTKFATGTRLAAAFTCASPASTITSCAATITTPSGESGRLIAGRSLPMTVDGVYTVDLKATDAVGQTKSASAKYRVVAPPTVTIDSPVNRESQLRGESARLDGTPFKSGYSCTSDGSEITACAGTITAPSGTEAPIASGDQLPSDTLGDYKVVVSATDALGQTDSRTRTYTVSNCRKGFEFALVQVRTKGCFETVSGTPTRYETADEITVNGLTIPAPPSGSKTVFTAPSDDHPGGQLGIRTAELKVGTFTYFNGPIQWDLPEGGVGDEGTVATLQVPSGAAFQGLRVRGSIALTFGRKDDGKYYTSIPMQVALPSQFSANPGSGAEVTAAASIYVDAKGPRFDGTVLNVKNVWVGKLKVDEVCLSYVPAGASKAIAPCPAPDIGGEPYITCKSDPNTNRWNGNATITLPTESETQLAMFGGLADGQVSSLGGVVSKLGKSVPLAPNVYLDQIGVGLCLRPPPFKLKGSVGVSILPTGSKSTIGVDGSVTYTDGTASEPWSLEMRGNISVLDNRLGGGGVTIRPTGLFDFDAGLKLRFSILSVEGGVVGWVDVPSRTFNIDGKVRACVSSICAQALATLSSVGAAACLDLGVIKVPYPYPAPDWKWYAPWRIIIRYVETQLKGGGGLKWNGTVKAWVASCDMGDFQARRPGTRSFRAGTANTRMEVTIKPEEPTKVIQLSGVDGPPSVKVAGPDGTTITNPTDGSGGAQDPGKWLITENPDDKSTTIVLINPKAGRWTITKGDGPIAPLDLKTADYSPPPTFKAAVTSPKSLARKGQKRFSVAYTVDDGEKVQLVDESVDGKLQGTIVKELKGSSCGHGAPKTVLGSVLRCATVAFTPTEGPGGPRRVYAVVTRADGMPRSRDHVASYVAPLQRTPGMAQRLRIRRTPKGKGVVVTWSASRPAKWQTLSISLTSGEKFGARASKCTSLHIPWVAKSVGVNVRVAGVRSDMVTGKYSLVQLAPDKKSAGPSRGLRDRACRIQYVPRPVAPPLPGE</sequence>
<dbReference type="InterPro" id="IPR006652">
    <property type="entry name" value="Kelch_1"/>
</dbReference>
<feature type="compositionally biased region" description="Basic and acidic residues" evidence="1">
    <location>
        <begin position="469"/>
        <end position="480"/>
    </location>
</feature>
<feature type="region of interest" description="Disordered" evidence="1">
    <location>
        <begin position="1"/>
        <end position="24"/>
    </location>
</feature>
<dbReference type="Proteomes" id="UP000240739">
    <property type="component" value="Unassembled WGS sequence"/>
</dbReference>
<feature type="region of interest" description="Disordered" evidence="1">
    <location>
        <begin position="467"/>
        <end position="498"/>
    </location>
</feature>
<accession>A0A2T4UKH8</accession>
<dbReference type="Gene3D" id="2.130.10.80">
    <property type="entry name" value="Galactose oxidase/kelch, beta-propeller"/>
    <property type="match status" value="1"/>
</dbReference>
<reference evidence="2 3" key="1">
    <citation type="submission" date="2018-03" db="EMBL/GenBank/DDBJ databases">
        <title>Aquarubrobacter algicola gen. nov., sp. nov., a novel actinobacterium isolated from shallow eutrophic lake during the end of cyanobacterial harmful algal blooms.</title>
        <authorList>
            <person name="Chun S.J."/>
        </authorList>
    </citation>
    <scope>NUCLEOTIDE SEQUENCE [LARGE SCALE GENOMIC DNA]</scope>
    <source>
        <strain evidence="2 3">Seoho-28</strain>
    </source>
</reference>
<evidence type="ECO:0000313" key="2">
    <source>
        <dbReference type="EMBL" id="PTL59756.1"/>
    </source>
</evidence>
<dbReference type="EMBL" id="PYYB01000001">
    <property type="protein sequence ID" value="PTL59756.1"/>
    <property type="molecule type" value="Genomic_DNA"/>
</dbReference>
<protein>
    <submittedName>
        <fullName evidence="2">Uncharacterized protein</fullName>
    </submittedName>
</protein>
<evidence type="ECO:0000256" key="1">
    <source>
        <dbReference type="SAM" id="MobiDB-lite"/>
    </source>
</evidence>
<proteinExistence type="predicted"/>
<dbReference type="InterPro" id="IPR037293">
    <property type="entry name" value="Gal_Oxidase_central_sf"/>
</dbReference>
<name>A0A2T4UKH8_9ACTN</name>
<gene>
    <name evidence="2" type="ORF">C7Y72_08865</name>
</gene>
<organism evidence="2 3">
    <name type="scientific">Paraconexibacter algicola</name>
    <dbReference type="NCBI Taxonomy" id="2133960"/>
    <lineage>
        <taxon>Bacteria</taxon>
        <taxon>Bacillati</taxon>
        <taxon>Actinomycetota</taxon>
        <taxon>Thermoleophilia</taxon>
        <taxon>Solirubrobacterales</taxon>
        <taxon>Paraconexibacteraceae</taxon>
        <taxon>Paraconexibacter</taxon>
    </lineage>
</organism>
<comment type="caution">
    <text evidence="2">The sequence shown here is derived from an EMBL/GenBank/DDBJ whole genome shotgun (WGS) entry which is preliminary data.</text>
</comment>